<sequence length="89" mass="9816">MTNDAAFYFSNLELLVKENPSTKDIPEFIITTCMRNSGTQTPLLYAMARTIICFEFSLQQSAKSEILCGGNFCCREKGLCLQGYLGGAS</sequence>
<dbReference type="Proteomes" id="UP001054837">
    <property type="component" value="Unassembled WGS sequence"/>
</dbReference>
<reference evidence="1 2" key="1">
    <citation type="submission" date="2021-06" db="EMBL/GenBank/DDBJ databases">
        <title>Caerostris darwini draft genome.</title>
        <authorList>
            <person name="Kono N."/>
            <person name="Arakawa K."/>
        </authorList>
    </citation>
    <scope>NUCLEOTIDE SEQUENCE [LARGE SCALE GENOMIC DNA]</scope>
</reference>
<dbReference type="EMBL" id="BPLQ01003069">
    <property type="protein sequence ID" value="GIX97776.1"/>
    <property type="molecule type" value="Genomic_DNA"/>
</dbReference>
<keyword evidence="2" id="KW-1185">Reference proteome</keyword>
<dbReference type="AlphaFoldDB" id="A0AAV4PNQ6"/>
<organism evidence="1 2">
    <name type="scientific">Caerostris darwini</name>
    <dbReference type="NCBI Taxonomy" id="1538125"/>
    <lineage>
        <taxon>Eukaryota</taxon>
        <taxon>Metazoa</taxon>
        <taxon>Ecdysozoa</taxon>
        <taxon>Arthropoda</taxon>
        <taxon>Chelicerata</taxon>
        <taxon>Arachnida</taxon>
        <taxon>Araneae</taxon>
        <taxon>Araneomorphae</taxon>
        <taxon>Entelegynae</taxon>
        <taxon>Araneoidea</taxon>
        <taxon>Araneidae</taxon>
        <taxon>Caerostris</taxon>
    </lineage>
</organism>
<accession>A0AAV4PNQ6</accession>
<protein>
    <submittedName>
        <fullName evidence="1">Uncharacterized protein</fullName>
    </submittedName>
</protein>
<name>A0AAV4PNQ6_9ARAC</name>
<evidence type="ECO:0000313" key="2">
    <source>
        <dbReference type="Proteomes" id="UP001054837"/>
    </source>
</evidence>
<proteinExistence type="predicted"/>
<comment type="caution">
    <text evidence="1">The sequence shown here is derived from an EMBL/GenBank/DDBJ whole genome shotgun (WGS) entry which is preliminary data.</text>
</comment>
<gene>
    <name evidence="1" type="ORF">CDAR_582661</name>
</gene>
<evidence type="ECO:0000313" key="1">
    <source>
        <dbReference type="EMBL" id="GIX97776.1"/>
    </source>
</evidence>